<accession>A0A9N8EC14</accession>
<evidence type="ECO:0000256" key="4">
    <source>
        <dbReference type="PROSITE-ProRule" id="PRU00023"/>
    </source>
</evidence>
<feature type="region of interest" description="Disordered" evidence="5">
    <location>
        <begin position="462"/>
        <end position="481"/>
    </location>
</feature>
<dbReference type="SUPFAM" id="SSF53850">
    <property type="entry name" value="Periplasmic binding protein-like II"/>
    <property type="match status" value="1"/>
</dbReference>
<dbReference type="GO" id="GO:0006865">
    <property type="term" value="P:amino acid transport"/>
    <property type="evidence" value="ECO:0007669"/>
    <property type="project" value="TreeGrafter"/>
</dbReference>
<evidence type="ECO:0000256" key="1">
    <source>
        <dbReference type="ARBA" id="ARBA00010333"/>
    </source>
</evidence>
<feature type="repeat" description="ANK" evidence="4">
    <location>
        <begin position="571"/>
        <end position="603"/>
    </location>
</feature>
<dbReference type="PANTHER" id="PTHR30085">
    <property type="entry name" value="AMINO ACID ABC TRANSPORTER PERMEASE"/>
    <property type="match status" value="1"/>
</dbReference>
<evidence type="ECO:0000259" key="6">
    <source>
        <dbReference type="SMART" id="SM00062"/>
    </source>
</evidence>
<dbReference type="InterPro" id="IPR036397">
    <property type="entry name" value="RNaseH_sf"/>
</dbReference>
<dbReference type="SUPFAM" id="SSF53098">
    <property type="entry name" value="Ribonuclease H-like"/>
    <property type="match status" value="1"/>
</dbReference>
<feature type="repeat" description="ANK" evidence="4">
    <location>
        <begin position="331"/>
        <end position="355"/>
    </location>
</feature>
<dbReference type="GO" id="GO:0003676">
    <property type="term" value="F:nucleic acid binding"/>
    <property type="evidence" value="ECO:0007669"/>
    <property type="project" value="InterPro"/>
</dbReference>
<dbReference type="PANTHER" id="PTHR30085:SF6">
    <property type="entry name" value="ABC TRANSPORTER GLUTAMINE-BINDING PROTEIN GLNH"/>
    <property type="match status" value="1"/>
</dbReference>
<dbReference type="SUPFAM" id="SSF48403">
    <property type="entry name" value="Ankyrin repeat"/>
    <property type="match status" value="1"/>
</dbReference>
<proteinExistence type="inferred from homology"/>
<organism evidence="7 8">
    <name type="scientific">Seminavis robusta</name>
    <dbReference type="NCBI Taxonomy" id="568900"/>
    <lineage>
        <taxon>Eukaryota</taxon>
        <taxon>Sar</taxon>
        <taxon>Stramenopiles</taxon>
        <taxon>Ochrophyta</taxon>
        <taxon>Bacillariophyta</taxon>
        <taxon>Bacillariophyceae</taxon>
        <taxon>Bacillariophycidae</taxon>
        <taxon>Naviculales</taxon>
        <taxon>Naviculaceae</taxon>
        <taxon>Seminavis</taxon>
    </lineage>
</organism>
<dbReference type="GO" id="GO:0002161">
    <property type="term" value="F:aminoacyl-tRNA deacylase activity"/>
    <property type="evidence" value="ECO:0007669"/>
    <property type="project" value="InterPro"/>
</dbReference>
<dbReference type="InterPro" id="IPR002562">
    <property type="entry name" value="3'-5'_exonuclease_dom"/>
</dbReference>
<comment type="caution">
    <text evidence="7">The sequence shown here is derived from an EMBL/GenBank/DDBJ whole genome shotgun (WGS) entry which is preliminary data.</text>
</comment>
<evidence type="ECO:0000313" key="7">
    <source>
        <dbReference type="EMBL" id="CAB9515629.1"/>
    </source>
</evidence>
<sequence>MDLLKSRLSQAVVDPRSDAVYYEFVEEAEEDRSELMTCISGEEQIRVVPVKTLIWKVQFQQNSTTTSAGTVADSAGNDLDQSFFFATALRYRDRVDEELLKERLLECSVESAAATASAVSCDDKEAQSTTCIATRIIGASSKDKHEADTHHKTAQEANVLLQVAHLELAETSQAEALTGYMSGTIPPLGHTRPMVLILDEALLSTTKGGSFLSIGSGSFRHAVRIQSAVLIRLAKVLNAGVYTAGFTTTNAKAATISNTLPIGGSESAVQDAANALSPSADSESVVADDGVQYLSNRLRHACLKKGSAATIQDVIAKVGDRFPQLFEPGSYSRNPIHLAAWKGDLESIRLLVNAGTQFGLDLVNSISTGDGNYGKTALFYATNQGRDDVVRFLLDHGANVLIVNRNGNTPCGMAQGKLLPSTCETLRRMEKRQLADGNVYQHYDFGVAADAEDAGAIPMAATADPGTTQEQQPQQQSSAEDTEVCMKTLSKKLRDSAAKKGRAGIVREILEVAGERFPLLVKLGTDGNFTKNALHLAAWKGDLESIELLIDAGNKHGLDLVNVISTGEGNFGKSPIFYAITQDRDDAVKLLLSRGANLLIVNNKGQTPCSMSVTHLQPETCLLMFETEHQQILAGGEFQNYRVSRGDGKQYGDLDPRFEIDAANYGVDIVAGLDNFRGTLTSILEQPIDTNQPVYKLLPKSFEPRSVRPTTKEIRQSRADRFRVNHSTCAKRLQGSKLPPAKDFLSKSVEEKKESESDKLQNEGKSKDPMPGHEEHDMALESLPRLRLNDLPTIDASGKESDTLVATLINEESLVAILSKEASLTLELPGGNDSQDRDDRLLQRSWGLDCEWKPARDRGRENPVATLQLSSVTKSFLIDLQELCQGAVKDPETPMTQVEAVLCETLSTLFMNPNILIVGFGIGQDISKLAVSFPHMPCFRTMQSVVDMDTLFHSCFPKSTHKSLKSLQKSACYLLKKRLDKAEQCSNWQGRPLTNSQIEYACLDAAVLPHLLHQALARSKQTMPDGFFDNYAHLIVSWRISFLDAQHVAASVSPKAAYHIDCGTTKNLLGIWYANQTWKTGKSDPAPPLLIPVPDQQDADTLKREKETKKQAAKQKAKAAQQVQKKKKPLKLSCISTVKGLPEAGRFLGYTKESCIVELLAQPILDSLVDQYYLGFNRRGGIIQLQNAWLLFVNIGCSLQNQRYNNKISGNGRYMTFTVDPRKDLDGLFYDYLSVGPEQGRQTTDSTPSNRILLFARPDGNSQYLFCETEAVEEGSVRPTGSTLEAVLERGFVRCGISGDVQGFSQPDPVTGEMDGMNVDHCRAISVAVFGTTTNIEFVNVVTKDRFIKLANWDVDVLAITTTVTMERQVFEASAQTGFQFSAPFFYAGMMFGGVPSYVECADNLDSISGACRSLKVCVITGTTHELLLQELFPGGFVIPSVLVDEMIDNFMSGECHVMASEAPNIPSTRIYDAGYAGELGVHIFYFAEAHNITQANAHEMESILVRGEESGRTIEMMQAIVSHLGNYEELYQRHLQHLMPRKGLNLLYGKHNKDLQASKGLLFSYPFGSVDTRGEGPIPGKALDRILARGHLRCGIPVPGNANSGLDAILCQAIAAAIFAGDTDAVEFVEIEDTGVSRRNALDDGLLDIVAGVRVTMQTDYLGYTFSPPYYHFHSNDTTGQGLQALGMMTTDDDKQFSDFVFWVVMTMIFADENAIGPANVTAIPVVLLWGEGLKQSLRDCVYALGTYGDVYNRSLQEAAPRSGANLLNQGPLFGPQQFSFPFS</sequence>
<feature type="repeat" description="ANK" evidence="4">
    <location>
        <begin position="373"/>
        <end position="405"/>
    </location>
</feature>
<dbReference type="Gene3D" id="1.25.40.20">
    <property type="entry name" value="Ankyrin repeat-containing domain"/>
    <property type="match status" value="2"/>
</dbReference>
<dbReference type="Pfam" id="PF01612">
    <property type="entry name" value="DNA_pol_A_exo1"/>
    <property type="match status" value="1"/>
</dbReference>
<evidence type="ECO:0000313" key="8">
    <source>
        <dbReference type="Proteomes" id="UP001153069"/>
    </source>
</evidence>
<dbReference type="InterPro" id="IPR051455">
    <property type="entry name" value="Bact_solute-bind_prot3"/>
</dbReference>
<dbReference type="Proteomes" id="UP001153069">
    <property type="component" value="Unassembled WGS sequence"/>
</dbReference>
<evidence type="ECO:0000256" key="5">
    <source>
        <dbReference type="SAM" id="MobiDB-lite"/>
    </source>
</evidence>
<dbReference type="Pfam" id="PF12796">
    <property type="entry name" value="Ank_2"/>
    <property type="match status" value="2"/>
</dbReference>
<reference evidence="7" key="1">
    <citation type="submission" date="2020-06" db="EMBL/GenBank/DDBJ databases">
        <authorList>
            <consortium name="Plant Systems Biology data submission"/>
        </authorList>
    </citation>
    <scope>NUCLEOTIDE SEQUENCE</scope>
    <source>
        <strain evidence="7">D6</strain>
    </source>
</reference>
<dbReference type="SUPFAM" id="SSF55826">
    <property type="entry name" value="YbaK/ProRS associated domain"/>
    <property type="match status" value="1"/>
</dbReference>
<dbReference type="SMART" id="SM00062">
    <property type="entry name" value="PBPb"/>
    <property type="match status" value="1"/>
</dbReference>
<feature type="compositionally biased region" description="Basic and acidic residues" evidence="5">
    <location>
        <begin position="744"/>
        <end position="775"/>
    </location>
</feature>
<name>A0A9N8EC14_9STRA</name>
<keyword evidence="3" id="KW-0732">Signal</keyword>
<comment type="similarity">
    <text evidence="1">Belongs to the bacterial solute-binding protein 3 family.</text>
</comment>
<keyword evidence="4" id="KW-0040">ANK repeat</keyword>
<dbReference type="EMBL" id="CAICTM010000728">
    <property type="protein sequence ID" value="CAB9515629.1"/>
    <property type="molecule type" value="Genomic_DNA"/>
</dbReference>
<protein>
    <submittedName>
        <fullName evidence="7">Amino-acid ABC transporter-binding protein YhdW</fullName>
    </submittedName>
</protein>
<dbReference type="InterPro" id="IPR036754">
    <property type="entry name" value="YbaK/aa-tRNA-synt-asso_dom_sf"/>
</dbReference>
<dbReference type="GO" id="GO:0008408">
    <property type="term" value="F:3'-5' exonuclease activity"/>
    <property type="evidence" value="ECO:0007669"/>
    <property type="project" value="InterPro"/>
</dbReference>
<evidence type="ECO:0000256" key="3">
    <source>
        <dbReference type="ARBA" id="ARBA00022729"/>
    </source>
</evidence>
<dbReference type="PROSITE" id="PS50088">
    <property type="entry name" value="ANK_REPEAT"/>
    <property type="match status" value="3"/>
</dbReference>
<dbReference type="InterPro" id="IPR012337">
    <property type="entry name" value="RNaseH-like_sf"/>
</dbReference>
<dbReference type="InterPro" id="IPR001638">
    <property type="entry name" value="Solute-binding_3/MltF_N"/>
</dbReference>
<dbReference type="Gene3D" id="3.90.960.10">
    <property type="entry name" value="YbaK/aminoacyl-tRNA synthetase-associated domain"/>
    <property type="match status" value="1"/>
</dbReference>
<evidence type="ECO:0000256" key="2">
    <source>
        <dbReference type="ARBA" id="ARBA00022448"/>
    </source>
</evidence>
<keyword evidence="8" id="KW-1185">Reference proteome</keyword>
<gene>
    <name evidence="7" type="ORF">SEMRO_729_G193760.1</name>
</gene>
<dbReference type="OrthoDB" id="47557at2759"/>
<dbReference type="Gene3D" id="3.30.420.10">
    <property type="entry name" value="Ribonuclease H-like superfamily/Ribonuclease H"/>
    <property type="match status" value="1"/>
</dbReference>
<keyword evidence="2" id="KW-0813">Transport</keyword>
<dbReference type="SMART" id="SM00248">
    <property type="entry name" value="ANK"/>
    <property type="match status" value="4"/>
</dbReference>
<dbReference type="Gene3D" id="3.40.190.10">
    <property type="entry name" value="Periplasmic binding protein-like II"/>
    <property type="match status" value="3"/>
</dbReference>
<dbReference type="InterPro" id="IPR036770">
    <property type="entry name" value="Ankyrin_rpt-contain_sf"/>
</dbReference>
<feature type="domain" description="Solute-binding protein family 3/N-terminal" evidence="6">
    <location>
        <begin position="1292"/>
        <end position="1525"/>
    </location>
</feature>
<feature type="region of interest" description="Disordered" evidence="5">
    <location>
        <begin position="730"/>
        <end position="775"/>
    </location>
</feature>
<dbReference type="PROSITE" id="PS50297">
    <property type="entry name" value="ANK_REP_REGION"/>
    <property type="match status" value="3"/>
</dbReference>
<dbReference type="InterPro" id="IPR002110">
    <property type="entry name" value="Ankyrin_rpt"/>
</dbReference>